<dbReference type="PANTHER" id="PTHR37390">
    <property type="entry name" value="OS02G0592500 PROTEIN"/>
    <property type="match status" value="1"/>
</dbReference>
<accession>A0ABQ7XKA9</accession>
<keyword evidence="7" id="KW-1185">Reference proteome</keyword>
<proteinExistence type="predicted"/>
<evidence type="ECO:0000313" key="5">
    <source>
        <dbReference type="EMBL" id="KAH0838909.1"/>
    </source>
</evidence>
<feature type="domain" description="Folate receptor-like" evidence="4">
    <location>
        <begin position="570"/>
        <end position="684"/>
    </location>
</feature>
<organism evidence="6 7">
    <name type="scientific">Brassica napus</name>
    <name type="common">Rape</name>
    <dbReference type="NCBI Taxonomy" id="3708"/>
    <lineage>
        <taxon>Eukaryota</taxon>
        <taxon>Viridiplantae</taxon>
        <taxon>Streptophyta</taxon>
        <taxon>Embryophyta</taxon>
        <taxon>Tracheophyta</taxon>
        <taxon>Spermatophyta</taxon>
        <taxon>Magnoliopsida</taxon>
        <taxon>eudicotyledons</taxon>
        <taxon>Gunneridae</taxon>
        <taxon>Pentapetalae</taxon>
        <taxon>rosids</taxon>
        <taxon>malvids</taxon>
        <taxon>Brassicales</taxon>
        <taxon>Brassicaceae</taxon>
        <taxon>Brassiceae</taxon>
        <taxon>Brassica</taxon>
    </lineage>
</organism>
<evidence type="ECO:0000256" key="2">
    <source>
        <dbReference type="ARBA" id="ARBA00023157"/>
    </source>
</evidence>
<sequence>KPTRVILALSRLFSFASFEIVTLHRSRDHSRKMGGYSTKRMIMFLQLLTSLLLLHLSISSSSGEAVNSSENGVCIISKKGKLPKPSDLNMCNAFHGKTRCSASSALQNLATYGEASKDCLYLFELLECSDVGPLRICASFCDRVFEACSDAYFSTSGASNQVIVPCGASNGIICVKVSKWGTNGTSFCEAVGFTVVQTADDSACYGSSISSFGPAVKSLIKTENVGRFQDLKKLVREMTLVQQFSWVVTLIVALSATDASYDPEGCEKIDKIHEWEDLMMMMILLLPLLISSSSGEAVNSSENVGVCVSKGGRSHQPYELEGKLPESADLEFRDLNMCGMFHEKTCCSASRMLSSSLALQNLATHGEASKDCLFWFELLECSICHPDVGVQSGPLRVCASFCDTVFEACSDAYFNTSDSTNQVIVPCVASNDTICEKASKLETNGTAFCEAVGFTVVQPAGDSVEEPCYGSKRVLETVVPVVESLMKTVRLQDRNYELLILDLQTCLKIAVVVLESTMIYRKMVNTQSTPPSSLTTRRLMTLSISFPGKVGGDVTFMVSSATSEAVNSSENALHLNLCNAFHGNTCCSSSLALQNLATHGEASKDCLYLFELLECSICHPDVGGPLRICASFCDSVFKACSDAYFSTSDSTNQVIVPCGARNGTYICEKASKLETNGTSFCEAVGFSVQAGDDSVEVPCYGSKRVLVTVVESFKKTVRLQDVKNKVVMINLQMCWSASVLALTITLVNMFASLSLPLLFLFQSLNIYFPFLNLALEFDNSGWFTSRRGMRED</sequence>
<evidence type="ECO:0000259" key="4">
    <source>
        <dbReference type="Pfam" id="PF03024"/>
    </source>
</evidence>
<keyword evidence="3" id="KW-0472">Membrane</keyword>
<dbReference type="EMBL" id="JAGKQM010000023">
    <property type="protein sequence ID" value="KAH0855672.1"/>
    <property type="molecule type" value="Genomic_DNA"/>
</dbReference>
<dbReference type="InterPro" id="IPR018143">
    <property type="entry name" value="Folate_rcpt-like"/>
</dbReference>
<dbReference type="EMBL" id="JAGKQM010003034">
    <property type="protein sequence ID" value="KAH0838909.1"/>
    <property type="molecule type" value="Genomic_DNA"/>
</dbReference>
<evidence type="ECO:0000313" key="6">
    <source>
        <dbReference type="EMBL" id="KAH0855672.1"/>
    </source>
</evidence>
<protein>
    <recommendedName>
        <fullName evidence="4">Folate receptor-like domain-containing protein</fullName>
    </recommendedName>
</protein>
<evidence type="ECO:0000256" key="3">
    <source>
        <dbReference type="SAM" id="Phobius"/>
    </source>
</evidence>
<evidence type="ECO:0000256" key="1">
    <source>
        <dbReference type="ARBA" id="ARBA00022729"/>
    </source>
</evidence>
<dbReference type="Pfam" id="PF03024">
    <property type="entry name" value="Folate_rec"/>
    <property type="match status" value="2"/>
</dbReference>
<dbReference type="Proteomes" id="UP000824890">
    <property type="component" value="Unassembled WGS sequence"/>
</dbReference>
<gene>
    <name evidence="6" type="ORF">HID58_003972</name>
    <name evidence="5" type="ORF">HID58_092343</name>
</gene>
<dbReference type="PANTHER" id="PTHR37390:SF3">
    <property type="entry name" value="FOLATE RECEPTOR-LIKE DOMAIN-CONTAINING PROTEIN"/>
    <property type="match status" value="1"/>
</dbReference>
<evidence type="ECO:0000313" key="7">
    <source>
        <dbReference type="Proteomes" id="UP000824890"/>
    </source>
</evidence>
<feature type="domain" description="Folate receptor-like" evidence="4">
    <location>
        <begin position="333"/>
        <end position="452"/>
    </location>
</feature>
<feature type="transmembrane region" description="Helical" evidence="3">
    <location>
        <begin position="735"/>
        <end position="761"/>
    </location>
</feature>
<keyword evidence="3" id="KW-0812">Transmembrane</keyword>
<keyword evidence="2" id="KW-1015">Disulfide bond</keyword>
<dbReference type="InterPro" id="IPR053305">
    <property type="entry name" value="Folate-binding_rcpt-like"/>
</dbReference>
<name>A0ABQ7XKA9_BRANA</name>
<keyword evidence="1" id="KW-0732">Signal</keyword>
<feature type="non-terminal residue" evidence="6">
    <location>
        <position position="1"/>
    </location>
</feature>
<keyword evidence="3" id="KW-1133">Transmembrane helix</keyword>
<comment type="caution">
    <text evidence="6">The sequence shown here is derived from an EMBL/GenBank/DDBJ whole genome shotgun (WGS) entry which is preliminary data.</text>
</comment>
<reference evidence="6 7" key="1">
    <citation type="submission" date="2021-05" db="EMBL/GenBank/DDBJ databases">
        <title>Genome Assembly of Synthetic Allotetraploid Brassica napus Reveals Homoeologous Exchanges between Subgenomes.</title>
        <authorList>
            <person name="Davis J.T."/>
        </authorList>
    </citation>
    <scope>NUCLEOTIDE SEQUENCE [LARGE SCALE GENOMIC DNA]</scope>
    <source>
        <strain evidence="7">cv. Da-Ae</strain>
        <tissue evidence="6">Seedling</tissue>
    </source>
</reference>